<keyword evidence="3" id="KW-0378">Hydrolase</keyword>
<evidence type="ECO:0000313" key="3">
    <source>
        <dbReference type="EMBL" id="MFI5678551.1"/>
    </source>
</evidence>
<name>A0ABW7Y833_STRCE</name>
<keyword evidence="3" id="KW-0540">Nuclease</keyword>
<keyword evidence="1" id="KW-1133">Transmembrane helix</keyword>
<dbReference type="InterPro" id="IPR005135">
    <property type="entry name" value="Endo/exonuclease/phosphatase"/>
</dbReference>
<feature type="transmembrane region" description="Helical" evidence="1">
    <location>
        <begin position="33"/>
        <end position="50"/>
    </location>
</feature>
<dbReference type="InterPro" id="IPR036691">
    <property type="entry name" value="Endo/exonu/phosph_ase_sf"/>
</dbReference>
<sequence length="296" mass="31489">MTAALALLCTTLLLLHRRIPNGPGRPAGLVENFLPWVGAAVLPLLVTALVRRSATALVAVLLPAVTWASLFGGTLADKRGTGGDLTVVSHNVGDADPGPASRPLAASGADVIGLEELTDANVPAYERVLADAYPYHHVVGTVGLWSKRPLRDVRPVPIMAWTRALRATVETPKGPVAVFVAHLPSVRVRPAEGFTTNWRDHAVVRLADAVHRAPERRRILMGDFNGSQDDRGLTPVTSVMRSAQQVAGAGFGFTWPAALPVVRIDHVFTQGVDPMAAWTLPRTGSDHRPVAASVNL</sequence>
<dbReference type="RefSeq" id="WP_398659149.1">
    <property type="nucleotide sequence ID" value="NZ_JBITDC010000011.1"/>
</dbReference>
<comment type="caution">
    <text evidence="3">The sequence shown here is derived from an EMBL/GenBank/DDBJ whole genome shotgun (WGS) entry which is preliminary data.</text>
</comment>
<feature type="domain" description="Endonuclease/exonuclease/phosphatase" evidence="2">
    <location>
        <begin position="104"/>
        <end position="287"/>
    </location>
</feature>
<evidence type="ECO:0000259" key="2">
    <source>
        <dbReference type="Pfam" id="PF03372"/>
    </source>
</evidence>
<dbReference type="Pfam" id="PF03372">
    <property type="entry name" value="Exo_endo_phos"/>
    <property type="match status" value="1"/>
</dbReference>
<protein>
    <submittedName>
        <fullName evidence="3">Endonuclease/exonuclease/phosphatase family protein</fullName>
    </submittedName>
</protein>
<evidence type="ECO:0000256" key="1">
    <source>
        <dbReference type="SAM" id="Phobius"/>
    </source>
</evidence>
<dbReference type="EMBL" id="JBITDC010000011">
    <property type="protein sequence ID" value="MFI5678551.1"/>
    <property type="molecule type" value="Genomic_DNA"/>
</dbReference>
<dbReference type="SUPFAM" id="SSF56219">
    <property type="entry name" value="DNase I-like"/>
    <property type="match status" value="1"/>
</dbReference>
<dbReference type="Proteomes" id="UP001612415">
    <property type="component" value="Unassembled WGS sequence"/>
</dbReference>
<feature type="transmembrane region" description="Helical" evidence="1">
    <location>
        <begin position="57"/>
        <end position="76"/>
    </location>
</feature>
<keyword evidence="4" id="KW-1185">Reference proteome</keyword>
<proteinExistence type="predicted"/>
<organism evidence="3 4">
    <name type="scientific">Streptomyces cellulosae</name>
    <dbReference type="NCBI Taxonomy" id="1968"/>
    <lineage>
        <taxon>Bacteria</taxon>
        <taxon>Bacillati</taxon>
        <taxon>Actinomycetota</taxon>
        <taxon>Actinomycetes</taxon>
        <taxon>Kitasatosporales</taxon>
        <taxon>Streptomycetaceae</taxon>
        <taxon>Streptomyces</taxon>
    </lineage>
</organism>
<keyword evidence="3" id="KW-0255">Endonuclease</keyword>
<accession>A0ABW7Y833</accession>
<keyword evidence="1" id="KW-0472">Membrane</keyword>
<dbReference type="GO" id="GO:0004519">
    <property type="term" value="F:endonuclease activity"/>
    <property type="evidence" value="ECO:0007669"/>
    <property type="project" value="UniProtKB-KW"/>
</dbReference>
<keyword evidence="1" id="KW-0812">Transmembrane</keyword>
<evidence type="ECO:0000313" key="4">
    <source>
        <dbReference type="Proteomes" id="UP001612415"/>
    </source>
</evidence>
<dbReference type="Gene3D" id="3.60.10.10">
    <property type="entry name" value="Endonuclease/exonuclease/phosphatase"/>
    <property type="match status" value="1"/>
</dbReference>
<gene>
    <name evidence="3" type="ORF">ACIA8P_28470</name>
</gene>
<reference evidence="3 4" key="1">
    <citation type="submission" date="2024-10" db="EMBL/GenBank/DDBJ databases">
        <title>The Natural Products Discovery Center: Release of the First 8490 Sequenced Strains for Exploring Actinobacteria Biosynthetic Diversity.</title>
        <authorList>
            <person name="Kalkreuter E."/>
            <person name="Kautsar S.A."/>
            <person name="Yang D."/>
            <person name="Bader C.D."/>
            <person name="Teijaro C.N."/>
            <person name="Fluegel L."/>
            <person name="Davis C.M."/>
            <person name="Simpson J.R."/>
            <person name="Lauterbach L."/>
            <person name="Steele A.D."/>
            <person name="Gui C."/>
            <person name="Meng S."/>
            <person name="Li G."/>
            <person name="Viehrig K."/>
            <person name="Ye F."/>
            <person name="Su P."/>
            <person name="Kiefer A.F."/>
            <person name="Nichols A."/>
            <person name="Cepeda A.J."/>
            <person name="Yan W."/>
            <person name="Fan B."/>
            <person name="Jiang Y."/>
            <person name="Adhikari A."/>
            <person name="Zheng C.-J."/>
            <person name="Schuster L."/>
            <person name="Cowan T.M."/>
            <person name="Smanski M.J."/>
            <person name="Chevrette M.G."/>
            <person name="De Carvalho L.P.S."/>
            <person name="Shen B."/>
        </authorList>
    </citation>
    <scope>NUCLEOTIDE SEQUENCE [LARGE SCALE GENOMIC DNA]</scope>
    <source>
        <strain evidence="3 4">NPDC051599</strain>
    </source>
</reference>